<dbReference type="InterPro" id="IPR056884">
    <property type="entry name" value="NPHP3-like_N"/>
</dbReference>
<dbReference type="SUPFAM" id="SSF52540">
    <property type="entry name" value="P-loop containing nucleoside triphosphate hydrolases"/>
    <property type="match status" value="1"/>
</dbReference>
<dbReference type="PANTHER" id="PTHR10039">
    <property type="entry name" value="AMELOGENIN"/>
    <property type="match status" value="1"/>
</dbReference>
<dbReference type="PANTHER" id="PTHR10039:SF5">
    <property type="entry name" value="NACHT DOMAIN-CONTAINING PROTEIN"/>
    <property type="match status" value="1"/>
</dbReference>
<proteinExistence type="predicted"/>
<keyword evidence="4" id="KW-1185">Reference proteome</keyword>
<keyword evidence="1" id="KW-0677">Repeat</keyword>
<sequence>MEPLSALSVAAAVVQFVDWGSRVLSESRHRYKSASGETLEELEVSQLCADLSSLSQKIGETTTALLKNQHPDNQHLEIVPEITPHETTLIQVCQECQNIAVEISSAIRGSGVAAKQLVAAIFPDGSDEDAAEVQRRTEAAKVLSRRAEASKFLDCLVKTVRRSQANNLEGWKQKLASARERLMAVLLTALWARTSAATERPVSTTQSWHHDDLLSVLQRIEKKLANISPDKQPAQAADMELGLDPEHQAVFNSIWSPDWLGKQVIISPVDEDPPPTLFREHCYHIVNSLRFAKMLHREEDIPQAYKSTYRWVFNNPRRDALGAEMWSGFPAWLEDQSTDKIYWITGKPGAGKSTLMKYIVDHPKLETHLHRWSSKRPLLLGAFYFWIAGDVLQKSHEGLLRTLLHQILSQASSLIPMVCPRRWALLQLFGTSILRQLPEWKLPELTETLSAINSRAGKSFNLALLISNRPISPTFF</sequence>
<dbReference type="AlphaFoldDB" id="A0AA40AAE9"/>
<comment type="caution">
    <text evidence="3">The sequence shown here is derived from an EMBL/GenBank/DDBJ whole genome shotgun (WGS) entry which is preliminary data.</text>
</comment>
<reference evidence="3" key="1">
    <citation type="submission" date="2023-06" db="EMBL/GenBank/DDBJ databases">
        <title>Genome-scale phylogeny and comparative genomics of the fungal order Sordariales.</title>
        <authorList>
            <consortium name="Lawrence Berkeley National Laboratory"/>
            <person name="Hensen N."/>
            <person name="Bonometti L."/>
            <person name="Westerberg I."/>
            <person name="Brannstrom I.O."/>
            <person name="Guillou S."/>
            <person name="Cros-Aarteil S."/>
            <person name="Calhoun S."/>
            <person name="Haridas S."/>
            <person name="Kuo A."/>
            <person name="Mondo S."/>
            <person name="Pangilinan J."/>
            <person name="Riley R."/>
            <person name="Labutti K."/>
            <person name="Andreopoulos B."/>
            <person name="Lipzen A."/>
            <person name="Chen C."/>
            <person name="Yanf M."/>
            <person name="Daum C."/>
            <person name="Ng V."/>
            <person name="Clum A."/>
            <person name="Steindorff A."/>
            <person name="Ohm R."/>
            <person name="Martin F."/>
            <person name="Silar P."/>
            <person name="Natvig D."/>
            <person name="Lalanne C."/>
            <person name="Gautier V."/>
            <person name="Ament-Velasquez S.L."/>
            <person name="Kruys A."/>
            <person name="Hutchinson M.I."/>
            <person name="Powell A.J."/>
            <person name="Barry K."/>
            <person name="Miller A.N."/>
            <person name="Grigoriev I.V."/>
            <person name="Debuchy R."/>
            <person name="Gladieux P."/>
            <person name="Thoren M.H."/>
            <person name="Johannesson H."/>
        </authorList>
    </citation>
    <scope>NUCLEOTIDE SEQUENCE</scope>
    <source>
        <strain evidence="3">CBS 540.89</strain>
    </source>
</reference>
<feature type="domain" description="Nephrocystin 3-like N-terminal" evidence="2">
    <location>
        <begin position="329"/>
        <end position="419"/>
    </location>
</feature>
<evidence type="ECO:0000259" key="2">
    <source>
        <dbReference type="Pfam" id="PF24883"/>
    </source>
</evidence>
<evidence type="ECO:0000256" key="1">
    <source>
        <dbReference type="ARBA" id="ARBA00022737"/>
    </source>
</evidence>
<dbReference type="Proteomes" id="UP001172159">
    <property type="component" value="Unassembled WGS sequence"/>
</dbReference>
<protein>
    <recommendedName>
        <fullName evidence="2">Nephrocystin 3-like N-terminal domain-containing protein</fullName>
    </recommendedName>
</protein>
<dbReference type="Pfam" id="PF24883">
    <property type="entry name" value="NPHP3_N"/>
    <property type="match status" value="1"/>
</dbReference>
<accession>A0AA40AAE9</accession>
<evidence type="ECO:0000313" key="3">
    <source>
        <dbReference type="EMBL" id="KAK0712238.1"/>
    </source>
</evidence>
<gene>
    <name evidence="3" type="ORF">B0T21DRAFT_376227</name>
</gene>
<dbReference type="InterPro" id="IPR027417">
    <property type="entry name" value="P-loop_NTPase"/>
</dbReference>
<organism evidence="3 4">
    <name type="scientific">Apiosordaria backusii</name>
    <dbReference type="NCBI Taxonomy" id="314023"/>
    <lineage>
        <taxon>Eukaryota</taxon>
        <taxon>Fungi</taxon>
        <taxon>Dikarya</taxon>
        <taxon>Ascomycota</taxon>
        <taxon>Pezizomycotina</taxon>
        <taxon>Sordariomycetes</taxon>
        <taxon>Sordariomycetidae</taxon>
        <taxon>Sordariales</taxon>
        <taxon>Lasiosphaeriaceae</taxon>
        <taxon>Apiosordaria</taxon>
    </lineage>
</organism>
<dbReference type="EMBL" id="JAUKTV010000016">
    <property type="protein sequence ID" value="KAK0712238.1"/>
    <property type="molecule type" value="Genomic_DNA"/>
</dbReference>
<name>A0AA40AAE9_9PEZI</name>
<evidence type="ECO:0000313" key="4">
    <source>
        <dbReference type="Proteomes" id="UP001172159"/>
    </source>
</evidence>